<dbReference type="GO" id="GO:0051307">
    <property type="term" value="P:meiotic chromosome separation"/>
    <property type="evidence" value="ECO:0007669"/>
    <property type="project" value="TreeGrafter"/>
</dbReference>
<evidence type="ECO:0000256" key="1">
    <source>
        <dbReference type="ARBA" id="ARBA00000451"/>
    </source>
</evidence>
<name>A0A0N5A5H2_PARTI</name>
<evidence type="ECO:0000313" key="6">
    <source>
        <dbReference type="Proteomes" id="UP000038045"/>
    </source>
</evidence>
<dbReference type="AlphaFoldDB" id="A0A0N5A5H2"/>
<evidence type="ECO:0000256" key="3">
    <source>
        <dbReference type="ARBA" id="ARBA00022801"/>
    </source>
</evidence>
<evidence type="ECO:0000256" key="4">
    <source>
        <dbReference type="ARBA" id="ARBA00022829"/>
    </source>
</evidence>
<dbReference type="GO" id="GO:0004197">
    <property type="term" value="F:cysteine-type endopeptidase activity"/>
    <property type="evidence" value="ECO:0007669"/>
    <property type="project" value="InterPro"/>
</dbReference>
<comment type="catalytic activity">
    <reaction evidence="1">
        <text>All bonds known to be hydrolyzed by this endopeptidase have arginine in P1 and an acidic residue in P4. P6 is often occupied by an acidic residue or by a hydroxy-amino-acid residue, the phosphorylation of which enhances cleavage.</text>
        <dbReference type="EC" id="3.4.22.49"/>
    </reaction>
</comment>
<evidence type="ECO:0000259" key="5">
    <source>
        <dbReference type="PROSITE" id="PS51700"/>
    </source>
</evidence>
<feature type="domain" description="Peptidase C50" evidence="5">
    <location>
        <begin position="1013"/>
        <end position="1106"/>
    </location>
</feature>
<dbReference type="GO" id="GO:0072686">
    <property type="term" value="C:mitotic spindle"/>
    <property type="evidence" value="ECO:0007669"/>
    <property type="project" value="TreeGrafter"/>
</dbReference>
<dbReference type="InterPro" id="IPR030397">
    <property type="entry name" value="SEPARIN_core_dom"/>
</dbReference>
<reference evidence="7" key="1">
    <citation type="submission" date="2017-02" db="UniProtKB">
        <authorList>
            <consortium name="WormBaseParasite"/>
        </authorList>
    </citation>
    <scope>IDENTIFICATION</scope>
</reference>
<sequence>MKTQHSGESKSGETKLLALLKYANDQFREQWKNKGAIIEKIFSITKNCTEYTDSYFLFIDGVNKNVQLDLVKSCLYELSKIDIIQQIEPVYKTIKTGMYPLFMENKETLNKNTIGKCVALTRTVAAAYMLHGYYIEAADLFKMVFNMWPKDVLSASGLFRICLITNDVFLLTDFINKTGQVYFRDKDSYETNLTLRNGYRLLYLAQITTDPNKIKELQEDIIKAEIESNEHNSILSYDVQIPLLMAKAYLKYQDYNCNITEDHPLKIRSKICEKILPSIIYHYYKDFSDYNTPLCFDIDMKNDNFVGAISSTALYFEEGLSTAKMLMNSGRVKECNMKCYTLLSAAIRVGCRFRLLSVLNLLALSDSLVKSSTTIKSFFILTSEIFDIYCGKEIENTSPKLNHSMASEHDLSSEYLTPDESFDKKEYEHLVDTNFNVKYHKKSCNCQRCIIPETGTSMMFEKLYSKWIREDSDESITKQESIQRYVDSWLHLAEKHRDLWKKITGDITNKSKDSLLWLKRVVCQLCDAIMKVLVDGYDKFKSSQVRMLLKVIKTNTRFNVLEFYDIRMAHSVFSNKYSIRTYFSLPTYCYDLPLNFTKGIQSALDDIIAAEIKKVTKEFVKEDTIIASALKKTIKENKQAILDYIISFNNLRLPPADAPGYLSLRKVTNKSDNTGVKEVAKSIFNYFVKNLHIMDLISKKIVLSALLRVYDIVKMDQWEMAWIVAECTGVAIRSHLSCTTSQRYFFKSVDEFKNHVKNFFTDDSTIIQLFMDDEDVLWLMKLHKNVEPLIWPLKKLHSDYFSIIHEKFITMHDDVTKKSGKSNGRVFWAIRYDLEDSYKYICTKIQREVLGTMGFLLLPYTKLETSSLYTSFVKSLKKASYPTSVALSLASAIPFLTPSEFNNILRDMSDICLMDEEVINSLSSLFKRLATKIIRDFKTAGYLPEHFTKKITASEMVDCSKEVFTTLILDNELSKYPWEMISYFNYRPMITRMTSLMNYDLLLEKNNLSNLNTRNSYYIINPKGDLKDTENWMLQLLDNMEWEGIKGEWPKPEIVKEFTLKKDVLVYIGHGNGKQVFRVALKEQKFRSVAILMGCSSVRLGPSSKGYASLDLVENYFNSSGSGILGCTILVTDREINKYFEYIFMETFKETRRLMTYKKSVTYYMVKAREHVKLYYLTAGSVVFYGIPTLMI</sequence>
<dbReference type="EC" id="3.4.22.49" evidence="2"/>
<dbReference type="PANTHER" id="PTHR12792:SF0">
    <property type="entry name" value="SEPARIN"/>
    <property type="match status" value="1"/>
</dbReference>
<dbReference type="STRING" id="131310.A0A0N5A5H2"/>
<keyword evidence="3" id="KW-0378">Hydrolase</keyword>
<dbReference type="Proteomes" id="UP000038045">
    <property type="component" value="Unplaced"/>
</dbReference>
<proteinExistence type="predicted"/>
<dbReference type="GO" id="GO:0005813">
    <property type="term" value="C:centrosome"/>
    <property type="evidence" value="ECO:0007669"/>
    <property type="project" value="TreeGrafter"/>
</dbReference>
<dbReference type="PANTHER" id="PTHR12792">
    <property type="entry name" value="EXTRA SPINDLE POLES 1-RELATED"/>
    <property type="match status" value="1"/>
</dbReference>
<evidence type="ECO:0000256" key="2">
    <source>
        <dbReference type="ARBA" id="ARBA00012489"/>
    </source>
</evidence>
<keyword evidence="4" id="KW-0159">Chromosome partition</keyword>
<dbReference type="GO" id="GO:0005634">
    <property type="term" value="C:nucleus"/>
    <property type="evidence" value="ECO:0007669"/>
    <property type="project" value="InterPro"/>
</dbReference>
<keyword evidence="6" id="KW-1185">Reference proteome</keyword>
<dbReference type="WBParaSite" id="PTRK_0001695400.1">
    <property type="protein sequence ID" value="PTRK_0001695400.1"/>
    <property type="gene ID" value="PTRK_0001695400"/>
</dbReference>
<organism evidence="6 7">
    <name type="scientific">Parastrongyloides trichosuri</name>
    <name type="common">Possum-specific nematode worm</name>
    <dbReference type="NCBI Taxonomy" id="131310"/>
    <lineage>
        <taxon>Eukaryota</taxon>
        <taxon>Metazoa</taxon>
        <taxon>Ecdysozoa</taxon>
        <taxon>Nematoda</taxon>
        <taxon>Chromadorea</taxon>
        <taxon>Rhabditida</taxon>
        <taxon>Tylenchina</taxon>
        <taxon>Panagrolaimomorpha</taxon>
        <taxon>Strongyloidoidea</taxon>
        <taxon>Strongyloididae</taxon>
        <taxon>Parastrongyloides</taxon>
    </lineage>
</organism>
<dbReference type="InterPro" id="IPR005314">
    <property type="entry name" value="Peptidase_C50"/>
</dbReference>
<evidence type="ECO:0000313" key="7">
    <source>
        <dbReference type="WBParaSite" id="PTRK_0001695400.1"/>
    </source>
</evidence>
<dbReference type="Pfam" id="PF03568">
    <property type="entry name" value="Separin_C"/>
    <property type="match status" value="1"/>
</dbReference>
<dbReference type="GO" id="GO:0006508">
    <property type="term" value="P:proteolysis"/>
    <property type="evidence" value="ECO:0007669"/>
    <property type="project" value="InterPro"/>
</dbReference>
<dbReference type="GO" id="GO:0005737">
    <property type="term" value="C:cytoplasm"/>
    <property type="evidence" value="ECO:0007669"/>
    <property type="project" value="TreeGrafter"/>
</dbReference>
<dbReference type="PROSITE" id="PS51700">
    <property type="entry name" value="SEPARIN"/>
    <property type="match status" value="1"/>
</dbReference>
<accession>A0A0N5A5H2</accession>
<protein>
    <recommendedName>
        <fullName evidence="2">separase</fullName>
        <ecNumber evidence="2">3.4.22.49</ecNumber>
    </recommendedName>
</protein>